<reference evidence="1 2" key="1">
    <citation type="submission" date="2014-07" db="EMBL/GenBank/DDBJ databases">
        <title>Genome of Flavobacterium reichenbachii LMG 25512.</title>
        <authorList>
            <person name="Stropko S.J."/>
            <person name="Pipes S.E."/>
            <person name="Newman J.D."/>
        </authorList>
    </citation>
    <scope>NUCLEOTIDE SEQUENCE [LARGE SCALE GENOMIC DNA]</scope>
    <source>
        <strain evidence="1 2">LMG 25512</strain>
    </source>
</reference>
<evidence type="ECO:0000313" key="2">
    <source>
        <dbReference type="Proteomes" id="UP000028715"/>
    </source>
</evidence>
<organism evidence="1 2">
    <name type="scientific">Flavobacterium reichenbachii</name>
    <dbReference type="NCBI Taxonomy" id="362418"/>
    <lineage>
        <taxon>Bacteria</taxon>
        <taxon>Pseudomonadati</taxon>
        <taxon>Bacteroidota</taxon>
        <taxon>Flavobacteriia</taxon>
        <taxon>Flavobacteriales</taxon>
        <taxon>Flavobacteriaceae</taxon>
        <taxon>Flavobacterium</taxon>
    </lineage>
</organism>
<proteinExistence type="predicted"/>
<name>A0A085ZPG5_9FLAO</name>
<dbReference type="AlphaFoldDB" id="A0A085ZPG5"/>
<dbReference type="RefSeq" id="WP_035684555.1">
    <property type="nucleotide sequence ID" value="NZ_JPRL01000001.1"/>
</dbReference>
<sequence length="314" mass="36849">MNDSLKNILNFSSTLNAQLRATEKFSNIIKIESQFSKSNESYNKLTTINSRVTEVNDLFSRYQNLAKSIDLKSEDIVSTPLKIIKSLNSGGMSQSMIALQNFVRSQQNLEKYSSSFYFLGNSKHSIFRRNSSIFRHENNFQSKWVEFDKLQFQKSFNDFEYYANLKSFAEHDILRSKLLKSQINQKIEKVLRGIPHSNTETNNFYPYLNRGRNLDFSHQQKLENFKNFIISGDFGFTYTVGLEDFLWTHFTKIDELDESINYSASKLKFLNKIIISISNSRKKDALNKRDFFRKINSFHFKNLDDEYHSFSLTA</sequence>
<protein>
    <submittedName>
        <fullName evidence="1">Uncharacterized protein</fullName>
    </submittedName>
</protein>
<comment type="caution">
    <text evidence="1">The sequence shown here is derived from an EMBL/GenBank/DDBJ whole genome shotgun (WGS) entry which is preliminary data.</text>
</comment>
<keyword evidence="2" id="KW-1185">Reference proteome</keyword>
<dbReference type="OrthoDB" id="1376635at2"/>
<accession>A0A085ZPG5</accession>
<dbReference type="EMBL" id="JPRL01000001">
    <property type="protein sequence ID" value="KFF06329.1"/>
    <property type="molecule type" value="Genomic_DNA"/>
</dbReference>
<dbReference type="STRING" id="362418.IW19_12700"/>
<gene>
    <name evidence="1" type="ORF">IW19_12700</name>
</gene>
<dbReference type="Proteomes" id="UP000028715">
    <property type="component" value="Unassembled WGS sequence"/>
</dbReference>
<evidence type="ECO:0000313" key="1">
    <source>
        <dbReference type="EMBL" id="KFF06329.1"/>
    </source>
</evidence>